<evidence type="ECO:0000313" key="3">
    <source>
        <dbReference type="Proteomes" id="UP000827092"/>
    </source>
</evidence>
<name>A0AAV6UHB5_9ARAC</name>
<sequence>MKPQFPFNIKTITDSTTSEPHDSVSPPRNIYGDTVDSPPTEERLRKNFRTENNKEQVTENRRKSGLEVQFDIHQRALSF</sequence>
<evidence type="ECO:0000256" key="1">
    <source>
        <dbReference type="SAM" id="MobiDB-lite"/>
    </source>
</evidence>
<dbReference type="Proteomes" id="UP000827092">
    <property type="component" value="Unassembled WGS sequence"/>
</dbReference>
<keyword evidence="3" id="KW-1185">Reference proteome</keyword>
<evidence type="ECO:0000313" key="2">
    <source>
        <dbReference type="EMBL" id="KAG8183757.1"/>
    </source>
</evidence>
<dbReference type="AlphaFoldDB" id="A0AAV6UHB5"/>
<feature type="region of interest" description="Disordered" evidence="1">
    <location>
        <begin position="1"/>
        <end position="40"/>
    </location>
</feature>
<dbReference type="EMBL" id="JAFNEN010000407">
    <property type="protein sequence ID" value="KAG8183757.1"/>
    <property type="molecule type" value="Genomic_DNA"/>
</dbReference>
<gene>
    <name evidence="2" type="ORF">JTE90_029337</name>
</gene>
<comment type="caution">
    <text evidence="2">The sequence shown here is derived from an EMBL/GenBank/DDBJ whole genome shotgun (WGS) entry which is preliminary data.</text>
</comment>
<reference evidence="2 3" key="1">
    <citation type="journal article" date="2022" name="Nat. Ecol. Evol.">
        <title>A masculinizing supergene underlies an exaggerated male reproductive morph in a spider.</title>
        <authorList>
            <person name="Hendrickx F."/>
            <person name="De Corte Z."/>
            <person name="Sonet G."/>
            <person name="Van Belleghem S.M."/>
            <person name="Kostlbacher S."/>
            <person name="Vangestel C."/>
        </authorList>
    </citation>
    <scope>NUCLEOTIDE SEQUENCE [LARGE SCALE GENOMIC DNA]</scope>
    <source>
        <strain evidence="2">W744_W776</strain>
    </source>
</reference>
<proteinExistence type="predicted"/>
<accession>A0AAV6UHB5</accession>
<protein>
    <submittedName>
        <fullName evidence="2">Uncharacterized protein</fullName>
    </submittedName>
</protein>
<organism evidence="2 3">
    <name type="scientific">Oedothorax gibbosus</name>
    <dbReference type="NCBI Taxonomy" id="931172"/>
    <lineage>
        <taxon>Eukaryota</taxon>
        <taxon>Metazoa</taxon>
        <taxon>Ecdysozoa</taxon>
        <taxon>Arthropoda</taxon>
        <taxon>Chelicerata</taxon>
        <taxon>Arachnida</taxon>
        <taxon>Araneae</taxon>
        <taxon>Araneomorphae</taxon>
        <taxon>Entelegynae</taxon>
        <taxon>Araneoidea</taxon>
        <taxon>Linyphiidae</taxon>
        <taxon>Erigoninae</taxon>
        <taxon>Oedothorax</taxon>
    </lineage>
</organism>